<dbReference type="EMBL" id="VBUT01000014">
    <property type="protein sequence ID" value="TLF72864.1"/>
    <property type="molecule type" value="Genomic_DNA"/>
</dbReference>
<dbReference type="RefSeq" id="WP_138452719.1">
    <property type="nucleotide sequence ID" value="NZ_VBUT01000014.1"/>
</dbReference>
<evidence type="ECO:0000313" key="2">
    <source>
        <dbReference type="Proteomes" id="UP000306378"/>
    </source>
</evidence>
<reference evidence="1 2" key="1">
    <citation type="submission" date="2019-05" db="EMBL/GenBank/DDBJ databases">
        <title>Genomes sequences of two Nocardia cyriacigeorgica environmental isolates, type strains Nocardia asteroides ATCC 19247 and Nocardia cyriacigeorgica DSM 44484.</title>
        <authorList>
            <person name="Vautrin F."/>
            <person name="Bergeron E."/>
            <person name="Dubost A."/>
            <person name="Abrouk D."/>
            <person name="Rodriguez Nava V."/>
            <person name="Pujic P."/>
        </authorList>
    </citation>
    <scope>NUCLEOTIDE SEQUENCE [LARGE SCALE GENOMIC DNA]</scope>
    <source>
        <strain evidence="1 2">EML 446</strain>
    </source>
</reference>
<protein>
    <submittedName>
        <fullName evidence="1">Asp23/Gls24 family envelope stress response protein</fullName>
    </submittedName>
</protein>
<proteinExistence type="predicted"/>
<dbReference type="AlphaFoldDB" id="A0A5R8NB30"/>
<dbReference type="Proteomes" id="UP000306378">
    <property type="component" value="Unassembled WGS sequence"/>
</dbReference>
<sequence>MTTAAVGADAAGLELPGRTTVSERAVRRIAAHAAAEVPGVDRGVKVDATVSGDRTALAVRLPVRYPQPVGRVTEQCRAHLRERTAELTGITVSKVDIVVSALTTETVAAGRVR</sequence>
<accession>A0A5R8NB30</accession>
<organism evidence="1 2">
    <name type="scientific">Nocardia cyriacigeorgica</name>
    <dbReference type="NCBI Taxonomy" id="135487"/>
    <lineage>
        <taxon>Bacteria</taxon>
        <taxon>Bacillati</taxon>
        <taxon>Actinomycetota</taxon>
        <taxon>Actinomycetes</taxon>
        <taxon>Mycobacteriales</taxon>
        <taxon>Nocardiaceae</taxon>
        <taxon>Nocardia</taxon>
    </lineage>
</organism>
<evidence type="ECO:0000313" key="1">
    <source>
        <dbReference type="EMBL" id="TLF72864.1"/>
    </source>
</evidence>
<comment type="caution">
    <text evidence="1">The sequence shown here is derived from an EMBL/GenBank/DDBJ whole genome shotgun (WGS) entry which is preliminary data.</text>
</comment>
<name>A0A5R8NB30_9NOCA</name>
<gene>
    <name evidence="1" type="ORF">FEK34_27950</name>
</gene>